<evidence type="ECO:0000313" key="2">
    <source>
        <dbReference type="Proteomes" id="UP000062260"/>
    </source>
</evidence>
<dbReference type="GO" id="GO:0003723">
    <property type="term" value="F:RNA binding"/>
    <property type="evidence" value="ECO:0007669"/>
    <property type="project" value="UniProtKB-UniRule"/>
</dbReference>
<dbReference type="InterPro" id="IPR035920">
    <property type="entry name" value="YhbY-like_sf"/>
</dbReference>
<dbReference type="NCBIfam" id="TIGR00253">
    <property type="entry name" value="RNA_bind_YhbY"/>
    <property type="match status" value="1"/>
</dbReference>
<dbReference type="STRING" id="128944.AWM75_06480"/>
<dbReference type="EMBL" id="CP014163">
    <property type="protein sequence ID" value="AMB99646.1"/>
    <property type="molecule type" value="Genomic_DNA"/>
</dbReference>
<dbReference type="PANTHER" id="PTHR40065:SF3">
    <property type="entry name" value="RNA-BINDING PROTEIN YHBY"/>
    <property type="match status" value="1"/>
</dbReference>
<organism evidence="1 2">
    <name type="scientific">Aerococcus urinaehominis</name>
    <dbReference type="NCBI Taxonomy" id="128944"/>
    <lineage>
        <taxon>Bacteria</taxon>
        <taxon>Bacillati</taxon>
        <taxon>Bacillota</taxon>
        <taxon>Bacilli</taxon>
        <taxon>Lactobacillales</taxon>
        <taxon>Aerococcaceae</taxon>
        <taxon>Aerococcus</taxon>
    </lineage>
</organism>
<dbReference type="AlphaFoldDB" id="A0A0X8FLR6"/>
<protein>
    <submittedName>
        <fullName evidence="1">RNA-binding protein</fullName>
    </submittedName>
</protein>
<dbReference type="InterPro" id="IPR001890">
    <property type="entry name" value="RNA-binding_CRM"/>
</dbReference>
<accession>A0A0X8FLR6</accession>
<reference evidence="1 2" key="1">
    <citation type="journal article" date="2016" name="Genome Announc.">
        <title>Complete Genome Sequences of Aerococcus christensenii CCUG 28831T, Aerococcus sanguinicola CCUG 43001T, Aerococcus urinae CCUG 36881T, Aerococcus urinaeequi CCUG 28094T, Aerococcus urinaehominis CCUG 42038 BT, and Aerococcus viridans CCUG 4311T.</title>
        <authorList>
            <person name="Carkaci D."/>
            <person name="Dargis R."/>
            <person name="Nielsen X.C."/>
            <person name="Skovgaard O."/>
            <person name="Fuursted K."/>
            <person name="Christensen J.J."/>
        </authorList>
    </citation>
    <scope>NUCLEOTIDE SEQUENCE [LARGE SCALE GENOMIC DNA]</scope>
    <source>
        <strain evidence="1 2">CCUG42038B</strain>
    </source>
</reference>
<dbReference type="Proteomes" id="UP000062260">
    <property type="component" value="Chromosome"/>
</dbReference>
<dbReference type="SMART" id="SM01103">
    <property type="entry name" value="CRS1_YhbY"/>
    <property type="match status" value="1"/>
</dbReference>
<dbReference type="SUPFAM" id="SSF75471">
    <property type="entry name" value="YhbY-like"/>
    <property type="match status" value="1"/>
</dbReference>
<name>A0A0X8FLR6_9LACT</name>
<dbReference type="OrthoDB" id="9797519at2"/>
<keyword evidence="2" id="KW-1185">Reference proteome</keyword>
<dbReference type="PROSITE" id="PS51295">
    <property type="entry name" value="CRM"/>
    <property type="match status" value="1"/>
</dbReference>
<reference evidence="2" key="2">
    <citation type="submission" date="2016-01" db="EMBL/GenBank/DDBJ databases">
        <title>Six Aerococcus type strain genome sequencing and assembly using PacBio and Illumina Hiseq.</title>
        <authorList>
            <person name="Carkaci D."/>
            <person name="Dargis R."/>
            <person name="Nielsen X.C."/>
            <person name="Skovgaard O."/>
            <person name="Fuursted K."/>
            <person name="Christensen J.J."/>
        </authorList>
    </citation>
    <scope>NUCLEOTIDE SEQUENCE [LARGE SCALE GENOMIC DNA]</scope>
    <source>
        <strain evidence="2">CCUG42038B</strain>
    </source>
</reference>
<dbReference type="InterPro" id="IPR017924">
    <property type="entry name" value="RNA-binding_YhbY"/>
</dbReference>
<dbReference type="Pfam" id="PF01985">
    <property type="entry name" value="CRS1_YhbY"/>
    <property type="match status" value="1"/>
</dbReference>
<dbReference type="RefSeq" id="WP_067979808.1">
    <property type="nucleotide sequence ID" value="NZ_CP014163.1"/>
</dbReference>
<gene>
    <name evidence="1" type="ORF">AWM75_06480</name>
</gene>
<dbReference type="Gene3D" id="3.30.110.60">
    <property type="entry name" value="YhbY-like"/>
    <property type="match status" value="1"/>
</dbReference>
<evidence type="ECO:0000313" key="1">
    <source>
        <dbReference type="EMBL" id="AMB99646.1"/>
    </source>
</evidence>
<proteinExistence type="predicted"/>
<dbReference type="InterPro" id="IPR051925">
    <property type="entry name" value="RNA-binding_domain"/>
</dbReference>
<sequence length="102" mass="11618">MNNKQKKYLLKEAHQLKAIFQIGKAGLNEELINQISQALEKRELIKVAILQNSLEDVDEASQVIGDQVQADFVNTIGHTIILYRASRQEKNRRYSPQVKSLG</sequence>
<dbReference type="PANTHER" id="PTHR40065">
    <property type="entry name" value="RNA-BINDING PROTEIN YHBY"/>
    <property type="match status" value="1"/>
</dbReference>
<dbReference type="KEGG" id="auh:AWM75_06480"/>